<dbReference type="AlphaFoldDB" id="A0A1E2RV26"/>
<dbReference type="InterPro" id="IPR027417">
    <property type="entry name" value="P-loop_NTPase"/>
</dbReference>
<dbReference type="InterPro" id="IPR050699">
    <property type="entry name" value="RNA-DNA_Helicase"/>
</dbReference>
<keyword evidence="3" id="KW-0347">Helicase</keyword>
<keyword evidence="8" id="KW-1185">Reference proteome</keyword>
<comment type="caution">
    <text evidence="7">The sequence shown here is derived from an EMBL/GenBank/DDBJ whole genome shotgun (WGS) entry which is preliminary data.</text>
</comment>
<dbReference type="PATRIC" id="fig|1177755.3.peg.3105"/>
<evidence type="ECO:0000256" key="1">
    <source>
        <dbReference type="ARBA" id="ARBA00022741"/>
    </source>
</evidence>
<feature type="domain" description="Helicase C-terminal" evidence="6">
    <location>
        <begin position="171"/>
        <end position="324"/>
    </location>
</feature>
<evidence type="ECO:0000256" key="5">
    <source>
        <dbReference type="SAM" id="MobiDB-lite"/>
    </source>
</evidence>
<dbReference type="GO" id="GO:0004386">
    <property type="term" value="F:helicase activity"/>
    <property type="evidence" value="ECO:0007669"/>
    <property type="project" value="UniProtKB-KW"/>
</dbReference>
<keyword evidence="1" id="KW-0547">Nucleotide-binding</keyword>
<evidence type="ECO:0000256" key="3">
    <source>
        <dbReference type="ARBA" id="ARBA00022806"/>
    </source>
</evidence>
<dbReference type="Pfam" id="PF22527">
    <property type="entry name" value="DEXQc_Suv3"/>
    <property type="match status" value="1"/>
</dbReference>
<evidence type="ECO:0000256" key="2">
    <source>
        <dbReference type="ARBA" id="ARBA00022801"/>
    </source>
</evidence>
<proteinExistence type="predicted"/>
<dbReference type="PANTHER" id="PTHR12131:SF1">
    <property type="entry name" value="ATP-DEPENDENT RNA HELICASE SUPV3L1, MITOCHONDRIAL-RELATED"/>
    <property type="match status" value="1"/>
</dbReference>
<dbReference type="PANTHER" id="PTHR12131">
    <property type="entry name" value="ATP-DEPENDENT RNA AND DNA HELICASE"/>
    <property type="match status" value="1"/>
</dbReference>
<dbReference type="EMBL" id="MASI01000011">
    <property type="protein sequence ID" value="ODA66063.1"/>
    <property type="molecule type" value="Genomic_DNA"/>
</dbReference>
<reference evidence="7 8" key="1">
    <citation type="submission" date="2016-07" db="EMBL/GenBank/DDBJ databases">
        <title>Draft genome sequence of Methyloligella halotolerans C2T (VKM B-2706T=CCUG 61687T=DSM 25045T), a halotolerant polyhydroxybutyrate accumulating methylotroph.</title>
        <authorList>
            <person name="Vasilenko O.V."/>
            <person name="Doronina N.V."/>
            <person name="Poroshina M.N."/>
            <person name="Tarlachkov S.V."/>
            <person name="Trotsenko Y.A."/>
        </authorList>
    </citation>
    <scope>NUCLEOTIDE SEQUENCE [LARGE SCALE GENOMIC DNA]</scope>
    <source>
        <strain evidence="7 8">VKM B-2706</strain>
    </source>
</reference>
<dbReference type="InterPro" id="IPR001650">
    <property type="entry name" value="Helicase_C-like"/>
</dbReference>
<gene>
    <name evidence="7" type="ORF">A7A08_03078</name>
</gene>
<dbReference type="Pfam" id="PF00271">
    <property type="entry name" value="Helicase_C"/>
    <property type="match status" value="1"/>
</dbReference>
<keyword evidence="2" id="KW-0378">Hydrolase</keyword>
<sequence length="552" mass="61556">MSSPSAPRSAGPTSRGAPLRGRGVTAVLGPTNTGKTHLAIERMLAHDVGIIGLPLRLLAREVYDKVVARIGASQVALITGEEKIKPANARYYICTVEAMPMDIEADFVAIDEIQLAADDERGHIFTDRLFNARGLNETLLLGAATMREAIRDLLPGANLVSRPRLSKLSYAADKKITRLPRRTAIVAFSANEVYAIAELVRRQRGGAAVVLGALSPRTRNAQVALYQNGDVDFLVATDAIGMGLNLNVDHVAFAGIRKFDGRVHRNLTAPELGQIAGRAGRYMNDGTFGVTGKVPPFDPELVTQLEDHQFDPVTTLQWRNRKLDYGSIDRLKESLRITPDNRRLMRARMVDDVIALENVSVDPKIRDMAKAPAAIGLLWEMCQIPDYRKISATSHAELIATLYGFVMSETGRIPADWFRQQIERCERTDGDIDTLSARLAQIRTWTFVSHRGQWLEDPEYWQGRSREIEDTLSDALHERLALRFVDRRTSVLMRRLRDKEEFVAEVGSDGKILVENHYVGQLQGFLFTLTPGARVFTARLRATRRARLSPRS</sequence>
<dbReference type="Proteomes" id="UP000095087">
    <property type="component" value="Unassembled WGS sequence"/>
</dbReference>
<evidence type="ECO:0000256" key="4">
    <source>
        <dbReference type="ARBA" id="ARBA00022840"/>
    </source>
</evidence>
<evidence type="ECO:0000259" key="6">
    <source>
        <dbReference type="PROSITE" id="PS51194"/>
    </source>
</evidence>
<feature type="region of interest" description="Disordered" evidence="5">
    <location>
        <begin position="1"/>
        <end position="30"/>
    </location>
</feature>
<dbReference type="GO" id="GO:0016787">
    <property type="term" value="F:hydrolase activity"/>
    <property type="evidence" value="ECO:0007669"/>
    <property type="project" value="UniProtKB-KW"/>
</dbReference>
<dbReference type="STRING" id="1177755.A7A08_03078"/>
<accession>A0A1E2RV26</accession>
<dbReference type="InterPro" id="IPR055206">
    <property type="entry name" value="DEXQc_SUV3"/>
</dbReference>
<dbReference type="PROSITE" id="PS51194">
    <property type="entry name" value="HELICASE_CTER"/>
    <property type="match status" value="1"/>
</dbReference>
<dbReference type="SMART" id="SM00490">
    <property type="entry name" value="HELICc"/>
    <property type="match status" value="1"/>
</dbReference>
<protein>
    <recommendedName>
        <fullName evidence="6">Helicase C-terminal domain-containing protein</fullName>
    </recommendedName>
</protein>
<keyword evidence="4" id="KW-0067">ATP-binding</keyword>
<organism evidence="7 8">
    <name type="scientific">Methyloligella halotolerans</name>
    <dbReference type="NCBI Taxonomy" id="1177755"/>
    <lineage>
        <taxon>Bacteria</taxon>
        <taxon>Pseudomonadati</taxon>
        <taxon>Pseudomonadota</taxon>
        <taxon>Alphaproteobacteria</taxon>
        <taxon>Hyphomicrobiales</taxon>
        <taxon>Hyphomicrobiaceae</taxon>
        <taxon>Methyloligella</taxon>
    </lineage>
</organism>
<dbReference type="Gene3D" id="3.40.50.300">
    <property type="entry name" value="P-loop containing nucleotide triphosphate hydrolases"/>
    <property type="match status" value="2"/>
</dbReference>
<dbReference type="GO" id="GO:0005524">
    <property type="term" value="F:ATP binding"/>
    <property type="evidence" value="ECO:0007669"/>
    <property type="project" value="UniProtKB-KW"/>
</dbReference>
<evidence type="ECO:0000313" key="7">
    <source>
        <dbReference type="EMBL" id="ODA66063.1"/>
    </source>
</evidence>
<evidence type="ECO:0000313" key="8">
    <source>
        <dbReference type="Proteomes" id="UP000095087"/>
    </source>
</evidence>
<dbReference type="SUPFAM" id="SSF52540">
    <property type="entry name" value="P-loop containing nucleoside triphosphate hydrolases"/>
    <property type="match status" value="2"/>
</dbReference>
<name>A0A1E2RV26_9HYPH</name>